<dbReference type="PIRSF" id="PIRSF005943">
    <property type="entry name" value="NMPRT"/>
    <property type="match status" value="1"/>
</dbReference>
<feature type="domain" description="Nicotinamide phosphoribosyltransferase N-terminal" evidence="11">
    <location>
        <begin position="8"/>
        <end position="101"/>
    </location>
</feature>
<dbReference type="AlphaFoldDB" id="A0A2I2KVR0"/>
<evidence type="ECO:0000313" key="13">
    <source>
        <dbReference type="Proteomes" id="UP000234331"/>
    </source>
</evidence>
<evidence type="ECO:0000256" key="9">
    <source>
        <dbReference type="PIRSR" id="PIRSR005943-1"/>
    </source>
</evidence>
<dbReference type="InterPro" id="IPR041525">
    <property type="entry name" value="N/Namide_PRibTrfase"/>
</dbReference>
<feature type="binding site" evidence="9">
    <location>
        <position position="205"/>
    </location>
    <ligand>
        <name>beta-nicotinamide D-ribonucleotide</name>
        <dbReference type="ChEBI" id="CHEBI:14649"/>
    </ligand>
</feature>
<comment type="catalytic activity">
    <reaction evidence="8">
        <text>beta-nicotinamide D-ribonucleotide + diphosphate = 5-phospho-alpha-D-ribose 1-diphosphate + nicotinamide + H(+)</text>
        <dbReference type="Rhea" id="RHEA:16149"/>
        <dbReference type="ChEBI" id="CHEBI:14649"/>
        <dbReference type="ChEBI" id="CHEBI:15378"/>
        <dbReference type="ChEBI" id="CHEBI:17154"/>
        <dbReference type="ChEBI" id="CHEBI:33019"/>
        <dbReference type="ChEBI" id="CHEBI:58017"/>
        <dbReference type="EC" id="2.4.2.12"/>
    </reaction>
    <physiologicalReaction direction="right-to-left" evidence="8">
        <dbReference type="Rhea" id="RHEA:16151"/>
    </physiologicalReaction>
</comment>
<keyword evidence="3 12" id="KW-0328">Glycosyltransferase</keyword>
<keyword evidence="4 12" id="KW-0808">Transferase</keyword>
<evidence type="ECO:0000259" key="11">
    <source>
        <dbReference type="Pfam" id="PF18127"/>
    </source>
</evidence>
<dbReference type="EC" id="2.4.2.12" evidence="6"/>
<keyword evidence="2" id="KW-0662">Pyridine nucleotide biosynthesis</keyword>
<evidence type="ECO:0000256" key="2">
    <source>
        <dbReference type="ARBA" id="ARBA00022642"/>
    </source>
</evidence>
<feature type="binding site" evidence="9">
    <location>
        <position position="367"/>
    </location>
    <ligand>
        <name>beta-nicotinamide D-ribonucleotide</name>
        <dbReference type="ChEBI" id="CHEBI:14649"/>
    </ligand>
</feature>
<evidence type="ECO:0000256" key="7">
    <source>
        <dbReference type="ARBA" id="ARBA00035036"/>
    </source>
</evidence>
<dbReference type="GO" id="GO:0047280">
    <property type="term" value="F:nicotinamide phosphoribosyltransferase activity"/>
    <property type="evidence" value="ECO:0007669"/>
    <property type="project" value="UniProtKB-EC"/>
</dbReference>
<proteinExistence type="inferred from homology"/>
<dbReference type="OrthoDB" id="394882at2"/>
<dbReference type="RefSeq" id="WP_101833174.1">
    <property type="nucleotide sequence ID" value="NZ_FZMO01000301.1"/>
</dbReference>
<dbReference type="Pfam" id="PF04095">
    <property type="entry name" value="NAPRTase"/>
    <property type="match status" value="1"/>
</dbReference>
<comment type="pathway">
    <text evidence="5">Cofactor biosynthesis; NAD(+) biosynthesis; nicotinamide D-ribonucleotide from 5-phospho-alpha-D-ribose 1-diphosphate and nicotinamide: step 1/1.</text>
</comment>
<dbReference type="PANTHER" id="PTHR43816:SF1">
    <property type="entry name" value="NICOTINAMIDE PHOSPHORIBOSYLTRANSFERASE"/>
    <property type="match status" value="1"/>
</dbReference>
<evidence type="ECO:0000256" key="5">
    <source>
        <dbReference type="ARBA" id="ARBA00035007"/>
    </source>
</evidence>
<dbReference type="GO" id="GO:0009435">
    <property type="term" value="P:NAD+ biosynthetic process"/>
    <property type="evidence" value="ECO:0007669"/>
    <property type="project" value="InterPro"/>
</dbReference>
<feature type="binding site" evidence="9">
    <location>
        <begin position="336"/>
        <end position="337"/>
    </location>
    <ligand>
        <name>beta-nicotinamide D-ribonucleotide</name>
        <dbReference type="ChEBI" id="CHEBI:14649"/>
    </ligand>
</feature>
<keyword evidence="13" id="KW-1185">Reference proteome</keyword>
<evidence type="ECO:0000313" key="12">
    <source>
        <dbReference type="EMBL" id="SNQ49750.1"/>
    </source>
</evidence>
<accession>A0A2I2KVR0</accession>
<feature type="binding site" evidence="9">
    <location>
        <position position="182"/>
    </location>
    <ligand>
        <name>diphosphate</name>
        <dbReference type="ChEBI" id="CHEBI:33019"/>
    </ligand>
</feature>
<dbReference type="NCBIfam" id="NF006629">
    <property type="entry name" value="PRK09198.1"/>
    <property type="match status" value="1"/>
</dbReference>
<organism evidence="12 13">
    <name type="scientific">Frankia canadensis</name>
    <dbReference type="NCBI Taxonomy" id="1836972"/>
    <lineage>
        <taxon>Bacteria</taxon>
        <taxon>Bacillati</taxon>
        <taxon>Actinomycetota</taxon>
        <taxon>Actinomycetes</taxon>
        <taxon>Frankiales</taxon>
        <taxon>Frankiaceae</taxon>
        <taxon>Frankia</taxon>
    </lineage>
</organism>
<feature type="domain" description="Nicotinate/nicotinamide phosphoribosyltransferase" evidence="10">
    <location>
        <begin position="176"/>
        <end position="422"/>
    </location>
</feature>
<evidence type="ECO:0000256" key="4">
    <source>
        <dbReference type="ARBA" id="ARBA00022679"/>
    </source>
</evidence>
<dbReference type="Gene3D" id="3.20.20.70">
    <property type="entry name" value="Aldolase class I"/>
    <property type="match status" value="1"/>
</dbReference>
<dbReference type="InterPro" id="IPR041529">
    <property type="entry name" value="DUF5598"/>
</dbReference>
<feature type="binding site" evidence="9">
    <location>
        <position position="294"/>
    </location>
    <ligand>
        <name>diphosphate</name>
        <dbReference type="ChEBI" id="CHEBI:33019"/>
    </ligand>
</feature>
<evidence type="ECO:0000259" key="10">
    <source>
        <dbReference type="Pfam" id="PF04095"/>
    </source>
</evidence>
<evidence type="ECO:0000256" key="1">
    <source>
        <dbReference type="ARBA" id="ARBA00010897"/>
    </source>
</evidence>
<protein>
    <recommendedName>
        <fullName evidence="7">Nicotinamide phosphoribosyltransferase</fullName>
        <ecNumber evidence="6">2.4.2.12</ecNumber>
    </recommendedName>
</protein>
<reference evidence="12 13" key="1">
    <citation type="submission" date="2017-06" db="EMBL/GenBank/DDBJ databases">
        <authorList>
            <person name="Kim H.J."/>
            <person name="Triplett B.A."/>
        </authorList>
    </citation>
    <scope>NUCLEOTIDE SEQUENCE [LARGE SCALE GENOMIC DNA]</scope>
    <source>
        <strain evidence="12">FRACA_ARgP5</strain>
    </source>
</reference>
<dbReference type="PANTHER" id="PTHR43816">
    <property type="entry name" value="NICOTINAMIDE PHOSPHORIBOSYLTRANSFERASE"/>
    <property type="match status" value="1"/>
</dbReference>
<dbReference type="SUPFAM" id="SSF51690">
    <property type="entry name" value="Nicotinate/Quinolinate PRTase C-terminal domain-like"/>
    <property type="match status" value="1"/>
</dbReference>
<comment type="similarity">
    <text evidence="1">Belongs to the NAPRTase family.</text>
</comment>
<feature type="binding site" evidence="9">
    <location>
        <begin position="294"/>
        <end position="296"/>
    </location>
    <ligand>
        <name>beta-nicotinamide D-ribonucleotide</name>
        <dbReference type="ChEBI" id="CHEBI:14649"/>
    </ligand>
</feature>
<feature type="binding site" evidence="9">
    <location>
        <position position="231"/>
    </location>
    <ligand>
        <name>diphosphate</name>
        <dbReference type="ChEBI" id="CHEBI:33019"/>
    </ligand>
</feature>
<name>A0A2I2KVR0_9ACTN</name>
<evidence type="ECO:0000256" key="8">
    <source>
        <dbReference type="ARBA" id="ARBA00047835"/>
    </source>
</evidence>
<evidence type="ECO:0000256" key="3">
    <source>
        <dbReference type="ARBA" id="ARBA00022676"/>
    </source>
</evidence>
<dbReference type="Proteomes" id="UP000234331">
    <property type="component" value="Unassembled WGS sequence"/>
</dbReference>
<gene>
    <name evidence="12" type="ORF">FRACA_370027</name>
</gene>
<dbReference type="EMBL" id="FZMO01000301">
    <property type="protein sequence ID" value="SNQ49750.1"/>
    <property type="molecule type" value="Genomic_DNA"/>
</dbReference>
<dbReference type="InterPro" id="IPR016471">
    <property type="entry name" value="Nicotinamide_PRibTrfase"/>
</dbReference>
<dbReference type="Pfam" id="PF18127">
    <property type="entry name" value="NAMPT_N"/>
    <property type="match status" value="1"/>
</dbReference>
<sequence length="498" mass="54967">MSQFDFNNIITNTDSYKNCHYALYPQGTEYVSSYIEARGGEIPAGMFVGLQAFLREYLTKPVTLEHINEAELIAREQGMHFNRDIWMGILRDHDGYLPVEIEAVSEGTVLPIRNVLVQLVNTDPKYHWVTTFIETALIRAIWYPMTVGTIAWRAKQQIRDVAEATSDSEGLIRRVLHDYGARGVSSLESAALGGLASLVSFSQSDTIAGIVAAKRYYNAAYTSSSGPNTEHAVLSSWGRENEADAIRNMLETYRHVGVAIVLTDTYDHENAVKNIIGGELKEIVQNFPGLVGIRPDSGDPVQVTADTAEWLMESFGYTVNSKGFKVLPSFVKVVQGDGVTRHSFPRILMELERRGLAIDNAVYGMGGGLLQQVNRDTMAFGMKVNAICVNGEWRDVSKAPSGDGVKHSKAGRLALVTDGEDFKTVRRESVAPEENLLQPVFRNGKLLKMWEFDELIANSEKEVPESYYLDAVAEIRAAREVDSVTNGEVNSAASGVNA</sequence>
<feature type="binding site" evidence="9">
    <location>
        <position position="375"/>
    </location>
    <ligand>
        <name>beta-nicotinamide D-ribonucleotide</name>
        <dbReference type="ChEBI" id="CHEBI:14649"/>
    </ligand>
</feature>
<dbReference type="InterPro" id="IPR013785">
    <property type="entry name" value="Aldolase_TIM"/>
</dbReference>
<dbReference type="InterPro" id="IPR036068">
    <property type="entry name" value="Nicotinate_pribotase-like_C"/>
</dbReference>
<evidence type="ECO:0000256" key="6">
    <source>
        <dbReference type="ARBA" id="ARBA00035024"/>
    </source>
</evidence>